<dbReference type="Pfam" id="PF13031">
    <property type="entry name" value="DUF3892"/>
    <property type="match status" value="1"/>
</dbReference>
<sequence>MARYRISGVRKDYNNVITHYAFHTVNNKTISRASKKSKVDAIKLLEINENSAITWIWNYSTAYWKIGENVEVINGSNGKYLRSNPDNTKTDNLANLIDFDWIAP</sequence>
<dbReference type="RefSeq" id="WP_069831403.1">
    <property type="nucleotide sequence ID" value="NZ_MDJD01000054.1"/>
</dbReference>
<evidence type="ECO:0000313" key="1">
    <source>
        <dbReference type="EMBL" id="OEJ98719.1"/>
    </source>
</evidence>
<protein>
    <recommendedName>
        <fullName evidence="3">DUF3892 domain-containing protein</fullName>
    </recommendedName>
</protein>
<keyword evidence="2" id="KW-1185">Reference proteome</keyword>
<dbReference type="Proteomes" id="UP000095713">
    <property type="component" value="Unassembled WGS sequence"/>
</dbReference>
<dbReference type="AlphaFoldDB" id="A0A1E5SHX4"/>
<organism evidence="1 2">
    <name type="scientific">Flavivirga aquatica</name>
    <dbReference type="NCBI Taxonomy" id="1849968"/>
    <lineage>
        <taxon>Bacteria</taxon>
        <taxon>Pseudomonadati</taxon>
        <taxon>Bacteroidota</taxon>
        <taxon>Flavobacteriia</taxon>
        <taxon>Flavobacteriales</taxon>
        <taxon>Flavobacteriaceae</taxon>
        <taxon>Flavivirga</taxon>
    </lineage>
</organism>
<name>A0A1E5SHX4_9FLAO</name>
<accession>A0A1E5SHX4</accession>
<evidence type="ECO:0008006" key="3">
    <source>
        <dbReference type="Google" id="ProtNLM"/>
    </source>
</evidence>
<comment type="caution">
    <text evidence="1">The sequence shown here is derived from an EMBL/GenBank/DDBJ whole genome shotgun (WGS) entry which is preliminary data.</text>
</comment>
<dbReference type="OrthoDB" id="1442704at2"/>
<dbReference type="InterPro" id="IPR024997">
    <property type="entry name" value="DUF3892"/>
</dbReference>
<dbReference type="EMBL" id="MDJD01000054">
    <property type="protein sequence ID" value="OEJ98719.1"/>
    <property type="molecule type" value="Genomic_DNA"/>
</dbReference>
<gene>
    <name evidence="1" type="ORF">A8C32_05845</name>
</gene>
<reference evidence="1 2" key="1">
    <citation type="submission" date="2016-05" db="EMBL/GenBank/DDBJ databases">
        <title>Draft Genome Sequence of Algibacter sp. Strain SK-16 Isolated from the Surface Water of Aburatsubo Inlet.</title>
        <authorList>
            <person name="Wong S.-K."/>
            <person name="Yoshizawa S."/>
            <person name="Nakajima Y."/>
            <person name="Ogura Y."/>
            <person name="Tetsuya H."/>
            <person name="Hamasaki K."/>
        </authorList>
    </citation>
    <scope>NUCLEOTIDE SEQUENCE [LARGE SCALE GENOMIC DNA]</scope>
    <source>
        <strain evidence="1 2">SK-16</strain>
    </source>
</reference>
<evidence type="ECO:0000313" key="2">
    <source>
        <dbReference type="Proteomes" id="UP000095713"/>
    </source>
</evidence>
<dbReference type="STRING" id="1849968.A8C32_05845"/>
<proteinExistence type="predicted"/>